<dbReference type="EMBL" id="ALJD01000008">
    <property type="protein sequence ID" value="EJN58549.1"/>
    <property type="molecule type" value="Genomic_DNA"/>
</dbReference>
<dbReference type="AlphaFoldDB" id="J3JEP8"/>
<dbReference type="PROSITE" id="PS51257">
    <property type="entry name" value="PROKAR_LIPOPROTEIN"/>
    <property type="match status" value="1"/>
</dbReference>
<dbReference type="PROSITE" id="PS51318">
    <property type="entry name" value="TAT"/>
    <property type="match status" value="1"/>
</dbReference>
<accession>J3JEP8</accession>
<sequence length="257" mass="28603">MTGPSSRRRFLRRVGATLSAGSLASLSGCTGGYNGPGMSTHAGFRIANYDEEERRSHEWYVEFADYLRESFGEHAPWSGTGRSPFPDTATFQWALARGGTVRNEFVYVRHIAVVYRDFETPSRYYLYLWSGGRPNDDREMLADQPNLRHVGHNIAYNPEWGTMTEWHPRPPVDSGPASVSLGGEAIQYPLGTGRIERASMMGYDGQSWEDVHSARWSGSTERSQSFHSVASFEVTSGEFNPAIDVTFGGSERGGPLF</sequence>
<protein>
    <submittedName>
        <fullName evidence="1">Uncharacterized protein</fullName>
    </submittedName>
</protein>
<evidence type="ECO:0000313" key="2">
    <source>
        <dbReference type="Proteomes" id="UP000007813"/>
    </source>
</evidence>
<name>J3JEP8_9EURY</name>
<comment type="caution">
    <text evidence="1">The sequence shown here is derived from an EMBL/GenBank/DDBJ whole genome shotgun (WGS) entry which is preliminary data.</text>
</comment>
<gene>
    <name evidence="1" type="ORF">HSB1_30270</name>
</gene>
<dbReference type="RefSeq" id="WP_009375941.1">
    <property type="nucleotide sequence ID" value="NZ_ALJD01000008.1"/>
</dbReference>
<reference evidence="1 2" key="1">
    <citation type="journal article" date="2012" name="J. Bacteriol.">
        <title>Draft Genome Sequence of the Extremely Halophilic Archaeon Halogranum salarium B-1T.</title>
        <authorList>
            <person name="Kim K.K."/>
            <person name="Lee K.C."/>
            <person name="Lee J.S."/>
        </authorList>
    </citation>
    <scope>NUCLEOTIDE SEQUENCE [LARGE SCALE GENOMIC DNA]</scope>
    <source>
        <strain evidence="1 2">B-1</strain>
    </source>
</reference>
<proteinExistence type="predicted"/>
<organism evidence="1 2">
    <name type="scientific">Halogranum salarium B-1</name>
    <dbReference type="NCBI Taxonomy" id="1210908"/>
    <lineage>
        <taxon>Archaea</taxon>
        <taxon>Methanobacteriati</taxon>
        <taxon>Methanobacteriota</taxon>
        <taxon>Stenosarchaea group</taxon>
        <taxon>Halobacteria</taxon>
        <taxon>Halobacteriales</taxon>
        <taxon>Haloferacaceae</taxon>
    </lineage>
</organism>
<evidence type="ECO:0000313" key="1">
    <source>
        <dbReference type="EMBL" id="EJN58549.1"/>
    </source>
</evidence>
<dbReference type="InterPro" id="IPR006311">
    <property type="entry name" value="TAT_signal"/>
</dbReference>
<dbReference type="Proteomes" id="UP000007813">
    <property type="component" value="Unassembled WGS sequence"/>
</dbReference>